<dbReference type="SMART" id="SM01032">
    <property type="entry name" value="BHD_3"/>
    <property type="match status" value="1"/>
</dbReference>
<dbReference type="FunFam" id="3.30.70.2460:FF:000001">
    <property type="entry name" value="DNA repair protein Rad4 family"/>
    <property type="match status" value="1"/>
</dbReference>
<dbReference type="Pfam" id="PF10405">
    <property type="entry name" value="BHD_3"/>
    <property type="match status" value="1"/>
</dbReference>
<dbReference type="GO" id="GO:0006289">
    <property type="term" value="P:nucleotide-excision repair"/>
    <property type="evidence" value="ECO:0007669"/>
    <property type="project" value="InterPro"/>
</dbReference>
<feature type="domain" description="Rad4 beta-hairpin" evidence="11">
    <location>
        <begin position="1038"/>
        <end position="1112"/>
    </location>
</feature>
<feature type="region of interest" description="Disordered" evidence="8">
    <location>
        <begin position="1155"/>
        <end position="1180"/>
    </location>
</feature>
<dbReference type="InterPro" id="IPR018325">
    <property type="entry name" value="Rad4/PNGase_transGLS-fold"/>
</dbReference>
<comment type="subcellular location">
    <subcellularLocation>
        <location evidence="1">Nucleus</location>
    </subcellularLocation>
</comment>
<feature type="region of interest" description="Disordered" evidence="8">
    <location>
        <begin position="390"/>
        <end position="722"/>
    </location>
</feature>
<dbReference type="Gene3D" id="2.20.20.110">
    <property type="entry name" value="Rad4, beta-hairpin domain BHD1"/>
    <property type="match status" value="1"/>
</dbReference>
<dbReference type="GO" id="GO:0003697">
    <property type="term" value="F:single-stranded DNA binding"/>
    <property type="evidence" value="ECO:0007669"/>
    <property type="project" value="TreeGrafter"/>
</dbReference>
<feature type="compositionally biased region" description="Basic and acidic residues" evidence="8">
    <location>
        <begin position="509"/>
        <end position="520"/>
    </location>
</feature>
<keyword evidence="7" id="KW-0175">Coiled coil</keyword>
<feature type="region of interest" description="Disordered" evidence="8">
    <location>
        <begin position="740"/>
        <end position="816"/>
    </location>
</feature>
<comment type="caution">
    <text evidence="12">The sequence shown here is derived from an EMBL/GenBank/DDBJ whole genome shotgun (WGS) entry which is preliminary data.</text>
</comment>
<evidence type="ECO:0000256" key="2">
    <source>
        <dbReference type="ARBA" id="ARBA00009525"/>
    </source>
</evidence>
<dbReference type="SMART" id="SM01030">
    <property type="entry name" value="BHD_1"/>
    <property type="match status" value="1"/>
</dbReference>
<evidence type="ECO:0000256" key="1">
    <source>
        <dbReference type="ARBA" id="ARBA00004123"/>
    </source>
</evidence>
<feature type="compositionally biased region" description="Basic and acidic residues" evidence="8">
    <location>
        <begin position="562"/>
        <end position="576"/>
    </location>
</feature>
<feature type="compositionally biased region" description="Polar residues" evidence="8">
    <location>
        <begin position="685"/>
        <end position="700"/>
    </location>
</feature>
<protein>
    <recommendedName>
        <fullName evidence="14">DNA repair protein complementing XP-C cells homolog</fullName>
    </recommendedName>
</protein>
<feature type="compositionally biased region" description="Basic residues" evidence="8">
    <location>
        <begin position="581"/>
        <end position="595"/>
    </location>
</feature>
<keyword evidence="4" id="KW-0238">DNA-binding</keyword>
<keyword evidence="6" id="KW-0539">Nucleus</keyword>
<dbReference type="GO" id="GO:0003684">
    <property type="term" value="F:damaged DNA binding"/>
    <property type="evidence" value="ECO:0007669"/>
    <property type="project" value="InterPro"/>
</dbReference>
<feature type="compositionally biased region" description="Basic and acidic residues" evidence="8">
    <location>
        <begin position="478"/>
        <end position="491"/>
    </location>
</feature>
<keyword evidence="5" id="KW-0234">DNA repair</keyword>
<dbReference type="InterPro" id="IPR038765">
    <property type="entry name" value="Papain-like_cys_pep_sf"/>
</dbReference>
<dbReference type="Gene3D" id="3.90.260.10">
    <property type="entry name" value="Transglutaminase-like"/>
    <property type="match status" value="2"/>
</dbReference>
<feature type="compositionally biased region" description="Basic residues" evidence="8">
    <location>
        <begin position="1164"/>
        <end position="1180"/>
    </location>
</feature>
<proteinExistence type="inferred from homology"/>
<feature type="region of interest" description="Disordered" evidence="8">
    <location>
        <begin position="95"/>
        <end position="132"/>
    </location>
</feature>
<dbReference type="EMBL" id="JANEYG010000001">
    <property type="protein sequence ID" value="KAJ8925892.1"/>
    <property type="molecule type" value="Genomic_DNA"/>
</dbReference>
<feature type="compositionally biased region" description="Basic residues" evidence="8">
    <location>
        <begin position="637"/>
        <end position="646"/>
    </location>
</feature>
<dbReference type="GO" id="GO:0000111">
    <property type="term" value="C:nucleotide-excision repair factor 2 complex"/>
    <property type="evidence" value="ECO:0007669"/>
    <property type="project" value="TreeGrafter"/>
</dbReference>
<dbReference type="InterPro" id="IPR018328">
    <property type="entry name" value="Rad4_beta-hairpin_dom3"/>
</dbReference>
<keyword evidence="13" id="KW-1185">Reference proteome</keyword>
<evidence type="ECO:0000256" key="6">
    <source>
        <dbReference type="ARBA" id="ARBA00023242"/>
    </source>
</evidence>
<feature type="region of interest" description="Disordered" evidence="8">
    <location>
        <begin position="1"/>
        <end position="56"/>
    </location>
</feature>
<dbReference type="PANTHER" id="PTHR12135">
    <property type="entry name" value="DNA REPAIR PROTEIN XP-C / RAD4"/>
    <property type="match status" value="1"/>
</dbReference>
<evidence type="ECO:0000256" key="3">
    <source>
        <dbReference type="ARBA" id="ARBA00022763"/>
    </source>
</evidence>
<dbReference type="PANTHER" id="PTHR12135:SF0">
    <property type="entry name" value="DNA REPAIR PROTEIN COMPLEMENTING XP-C CELLS"/>
    <property type="match status" value="1"/>
</dbReference>
<dbReference type="GO" id="GO:0006298">
    <property type="term" value="P:mismatch repair"/>
    <property type="evidence" value="ECO:0007669"/>
    <property type="project" value="TreeGrafter"/>
</dbReference>
<evidence type="ECO:0008006" key="14">
    <source>
        <dbReference type="Google" id="ProtNLM"/>
    </source>
</evidence>
<dbReference type="Pfam" id="PF10403">
    <property type="entry name" value="BHD_1"/>
    <property type="match status" value="1"/>
</dbReference>
<dbReference type="Pfam" id="PF03835">
    <property type="entry name" value="Rad4"/>
    <property type="match status" value="1"/>
</dbReference>
<comment type="similarity">
    <text evidence="2">Belongs to the XPC family.</text>
</comment>
<evidence type="ECO:0000256" key="8">
    <source>
        <dbReference type="SAM" id="MobiDB-lite"/>
    </source>
</evidence>
<dbReference type="InterPro" id="IPR018026">
    <property type="entry name" value="DNA_repair_Rad4-like"/>
</dbReference>
<dbReference type="InterPro" id="IPR036985">
    <property type="entry name" value="Transglutaminase-like_sf"/>
</dbReference>
<evidence type="ECO:0000256" key="7">
    <source>
        <dbReference type="SAM" id="Coils"/>
    </source>
</evidence>
<evidence type="ECO:0000259" key="10">
    <source>
        <dbReference type="SMART" id="SM01031"/>
    </source>
</evidence>
<dbReference type="Gene3D" id="3.30.70.2460">
    <property type="entry name" value="Rad4, beta-hairpin domain BHD3"/>
    <property type="match status" value="1"/>
</dbReference>
<keyword evidence="3" id="KW-0227">DNA damage</keyword>
<dbReference type="GO" id="GO:0005737">
    <property type="term" value="C:cytoplasm"/>
    <property type="evidence" value="ECO:0007669"/>
    <property type="project" value="TreeGrafter"/>
</dbReference>
<dbReference type="InterPro" id="IPR042488">
    <property type="entry name" value="Rad4_BHD3_sf"/>
</dbReference>
<dbReference type="InterPro" id="IPR018327">
    <property type="entry name" value="BHD_2"/>
</dbReference>
<feature type="compositionally biased region" description="Polar residues" evidence="8">
    <location>
        <begin position="521"/>
        <end position="536"/>
    </location>
</feature>
<reference evidence="12 13" key="1">
    <citation type="journal article" date="2023" name="Insect Mol. Biol.">
        <title>Genome sequencing provides insights into the evolution of gene families encoding plant cell wall-degrading enzymes in longhorned beetles.</title>
        <authorList>
            <person name="Shin N.R."/>
            <person name="Okamura Y."/>
            <person name="Kirsch R."/>
            <person name="Pauchet Y."/>
        </authorList>
    </citation>
    <scope>NUCLEOTIDE SEQUENCE [LARGE SCALE GENOMIC DNA]</scope>
    <source>
        <strain evidence="12">EAD_L_NR</strain>
    </source>
</reference>
<evidence type="ECO:0000256" key="4">
    <source>
        <dbReference type="ARBA" id="ARBA00023125"/>
    </source>
</evidence>
<accession>A0AAV8WH47</accession>
<dbReference type="AlphaFoldDB" id="A0AAV8WH47"/>
<dbReference type="InterPro" id="IPR018326">
    <property type="entry name" value="Rad4_beta-hairpin_dom1"/>
</dbReference>
<dbReference type="SUPFAM" id="SSF54001">
    <property type="entry name" value="Cysteine proteinases"/>
    <property type="match status" value="1"/>
</dbReference>
<dbReference type="InterPro" id="IPR004583">
    <property type="entry name" value="DNA_repair_Rad4"/>
</dbReference>
<name>A0AAV8WH47_9CUCU</name>
<dbReference type="SMART" id="SM01031">
    <property type="entry name" value="BHD_2"/>
    <property type="match status" value="1"/>
</dbReference>
<feature type="domain" description="Rad4 beta-hairpin" evidence="9">
    <location>
        <begin position="921"/>
        <end position="973"/>
    </location>
</feature>
<evidence type="ECO:0000313" key="13">
    <source>
        <dbReference type="Proteomes" id="UP001159042"/>
    </source>
</evidence>
<gene>
    <name evidence="12" type="ORF">NQ315_009744</name>
</gene>
<dbReference type="GO" id="GO:0071942">
    <property type="term" value="C:XPC complex"/>
    <property type="evidence" value="ECO:0007669"/>
    <property type="project" value="TreeGrafter"/>
</dbReference>
<feature type="domain" description="Rad4 beta-hairpin" evidence="10">
    <location>
        <begin position="975"/>
        <end position="1031"/>
    </location>
</feature>
<evidence type="ECO:0000256" key="5">
    <source>
        <dbReference type="ARBA" id="ARBA00023204"/>
    </source>
</evidence>
<organism evidence="12 13">
    <name type="scientific">Exocentrus adspersus</name>
    <dbReference type="NCBI Taxonomy" id="1586481"/>
    <lineage>
        <taxon>Eukaryota</taxon>
        <taxon>Metazoa</taxon>
        <taxon>Ecdysozoa</taxon>
        <taxon>Arthropoda</taxon>
        <taxon>Hexapoda</taxon>
        <taxon>Insecta</taxon>
        <taxon>Pterygota</taxon>
        <taxon>Neoptera</taxon>
        <taxon>Endopterygota</taxon>
        <taxon>Coleoptera</taxon>
        <taxon>Polyphaga</taxon>
        <taxon>Cucujiformia</taxon>
        <taxon>Chrysomeloidea</taxon>
        <taxon>Cerambycidae</taxon>
        <taxon>Lamiinae</taxon>
        <taxon>Acanthocinini</taxon>
        <taxon>Exocentrus</taxon>
    </lineage>
</organism>
<evidence type="ECO:0000313" key="12">
    <source>
        <dbReference type="EMBL" id="KAJ8925892.1"/>
    </source>
</evidence>
<feature type="compositionally biased region" description="Polar residues" evidence="8">
    <location>
        <begin position="424"/>
        <end position="438"/>
    </location>
</feature>
<feature type="coiled-coil region" evidence="7">
    <location>
        <begin position="138"/>
        <end position="165"/>
    </location>
</feature>
<dbReference type="NCBIfam" id="TIGR00605">
    <property type="entry name" value="rad4"/>
    <property type="match status" value="1"/>
</dbReference>
<dbReference type="Proteomes" id="UP001159042">
    <property type="component" value="Unassembled WGS sequence"/>
</dbReference>
<sequence length="1180" mass="134313">MRRRKIAKRIVESSDSEDDIPLKKLHPSPNVPDTKPITANEAKQDQSSSSESDIESYLQPIHKIDLSSSFFNTGTKNEDEFEKIEKQLFSGITRLSDSESDAETNEEIVPQTLQESKQTGMKEDEPSTSAPRLNFQQLEKYTKRIEEVKKHIEKYNAKKKSSKKTQENGLDISNLLALGESKQITLETIKPEDLHSSDFESCDSEQDDWEEVKVKDSQEKKETLIPKEGLQIVVDMPETCRRKKGVDLLAAMKRRLNRIRKENQVYVHKVHLLCWIAHGNYVNQAINDTQTLALALSLLPSDKCYPSDRTDLNYLEQIVQWYKKTVRLIEKPVSKKMDLVDMLKLQISKKEAYDRKMLVCIFIAILRALGIQCRLVLSFQVEPLKPPASELHSLAKEDTKNKKTNSKSKVQSKQAEATPEISKISKTNKNVKGTTSLKASKAGDKALQQTKNEGKVSKKPVEDRNMNGDGEILAKVNRSKESNAKKEDNKTKVGKAKGKKQESSTLSVKETKNKRSKSEDTNVNTKVESSKTGSTQRKLRSQHVKNKETSQVQSANSLGVTETRRGRLKSDDDKVGASKGSKSKVTKKAIIKVKLPKKDNKTKAVPQLDGTDNSSDEDNTCEFVIPQLDGADDKKKVPSKKPKLKKLNAPATQRTCKVKNHPNRLKSAANGYNSEDDFRPRSPVAKTSTESSKQVQNRNINLPKLKVTPSDKRKDQSPAKQLNVKSDIIDLIKGRITEQKHLDKSRTVKKRRPSSDSDSDSDFMPSPLKKKHHDSDSHSDYFVPKPKVKPRVRIPRKEPGQKILSSDTDSDKTGKRKGNNVWAEVFLEAEEKWISVDVVQGQVHCVNELYTRATHPVSYIVAWDNNNRIKDITKRYCTNFNTITRKLRVDAKWWDETLTPFLGKYTARDREEDDDLNRQQLDQPMPSSIVEYKNHPLYALRRHLLKFEEIYPPDIQPLGYVKKEAVYPRNCVYVCRSRDIWLKEAKVVKPGEKPYKIVKARPKYDKLSNKIITDQLLEIFGEWQTMDYEPPTAENGIVPRNAFGNVELFKACMLPKGTVHLKLPGLNKVCKTMNIDCASAIVGFDFHGGWSHPMYDGFVVCEEFADSVVAAWELEQDEIEKKENEKIEKRVYGNWKKLIKGLLIRERLKAKYDFGEPSTSQKGKEKKAKGPRFSTKKRGG</sequence>
<evidence type="ECO:0000259" key="11">
    <source>
        <dbReference type="SMART" id="SM01032"/>
    </source>
</evidence>
<evidence type="ECO:0000259" key="9">
    <source>
        <dbReference type="SMART" id="SM01030"/>
    </source>
</evidence>
<feature type="compositionally biased region" description="Polar residues" evidence="8">
    <location>
        <begin position="549"/>
        <end position="560"/>
    </location>
</feature>
<feature type="compositionally biased region" description="Basic and acidic residues" evidence="8">
    <location>
        <begin position="452"/>
        <end position="466"/>
    </location>
</feature>
<dbReference type="Pfam" id="PF10404">
    <property type="entry name" value="BHD_2"/>
    <property type="match status" value="1"/>
</dbReference>